<organism evidence="8 9">
    <name type="scientific">Adhaeribacter radiodurans</name>
    <dbReference type="NCBI Taxonomy" id="2745197"/>
    <lineage>
        <taxon>Bacteria</taxon>
        <taxon>Pseudomonadati</taxon>
        <taxon>Bacteroidota</taxon>
        <taxon>Cytophagia</taxon>
        <taxon>Cytophagales</taxon>
        <taxon>Hymenobacteraceae</taxon>
        <taxon>Adhaeribacter</taxon>
    </lineage>
</organism>
<dbReference type="PANTHER" id="PTHR18895:SF74">
    <property type="entry name" value="MTRF1L RELEASE FACTOR GLUTAMINE METHYLTRANSFERASE"/>
    <property type="match status" value="1"/>
</dbReference>
<evidence type="ECO:0000313" key="8">
    <source>
        <dbReference type="EMBL" id="QMU31246.1"/>
    </source>
</evidence>
<dbReference type="Gene3D" id="1.10.8.10">
    <property type="entry name" value="DNA helicase RuvA subunit, C-terminal domain"/>
    <property type="match status" value="1"/>
</dbReference>
<comment type="caution">
    <text evidence="5">Lacks conserved residue(s) required for the propagation of feature annotation.</text>
</comment>
<dbReference type="KEGG" id="add:HUW48_25875"/>
<dbReference type="Pfam" id="PF05175">
    <property type="entry name" value="MTS"/>
    <property type="match status" value="1"/>
</dbReference>
<evidence type="ECO:0000259" key="6">
    <source>
        <dbReference type="Pfam" id="PF05175"/>
    </source>
</evidence>
<dbReference type="HAMAP" id="MF_02126">
    <property type="entry name" value="RF_methyltr_PrmC"/>
    <property type="match status" value="1"/>
</dbReference>
<feature type="binding site" evidence="5">
    <location>
        <position position="145"/>
    </location>
    <ligand>
        <name>S-adenosyl-L-methionine</name>
        <dbReference type="ChEBI" id="CHEBI:59789"/>
    </ligand>
</feature>
<dbReference type="RefSeq" id="WP_182413683.1">
    <property type="nucleotide sequence ID" value="NZ_CP055153.1"/>
</dbReference>
<evidence type="ECO:0000256" key="1">
    <source>
        <dbReference type="ARBA" id="ARBA00022603"/>
    </source>
</evidence>
<dbReference type="InterPro" id="IPR002052">
    <property type="entry name" value="DNA_methylase_N6_adenine_CS"/>
</dbReference>
<reference evidence="8 9" key="2">
    <citation type="submission" date="2020-08" db="EMBL/GenBank/DDBJ databases">
        <title>Adhaeribacter dokdonensis sp. nov., isolated from the rhizosphere of Elymus tsukushiensis, a plant native to the Dokdo Islands, Republic of Korea.</title>
        <authorList>
            <person name="Ghim S.Y."/>
        </authorList>
    </citation>
    <scope>NUCLEOTIDE SEQUENCE [LARGE SCALE GENOMIC DNA]</scope>
    <source>
        <strain evidence="8 9">KUDC8001</strain>
    </source>
</reference>
<protein>
    <recommendedName>
        <fullName evidence="5">Release factor glutamine methyltransferase</fullName>
        <shortName evidence="5">RF MTase</shortName>
        <ecNumber evidence="5">2.1.1.297</ecNumber>
    </recommendedName>
    <alternativeName>
        <fullName evidence="5">N5-glutamine methyltransferase PrmC</fullName>
    </alternativeName>
    <alternativeName>
        <fullName evidence="5">Protein-(glutamine-N5) MTase PrmC</fullName>
    </alternativeName>
    <alternativeName>
        <fullName evidence="5">Protein-glutamine N-methyltransferase PrmC</fullName>
    </alternativeName>
</protein>
<evidence type="ECO:0000256" key="3">
    <source>
        <dbReference type="ARBA" id="ARBA00022691"/>
    </source>
</evidence>
<dbReference type="InterPro" id="IPR050320">
    <property type="entry name" value="N5-glutamine_MTase"/>
</dbReference>
<dbReference type="InterPro" id="IPR019874">
    <property type="entry name" value="RF_methyltr_PrmC"/>
</dbReference>
<feature type="domain" description="Methyltransferase small" evidence="6">
    <location>
        <begin position="112"/>
        <end position="198"/>
    </location>
</feature>
<evidence type="ECO:0000259" key="7">
    <source>
        <dbReference type="Pfam" id="PF17827"/>
    </source>
</evidence>
<evidence type="ECO:0000313" key="9">
    <source>
        <dbReference type="Proteomes" id="UP000514509"/>
    </source>
</evidence>
<feature type="binding site" evidence="5">
    <location>
        <begin position="190"/>
        <end position="193"/>
    </location>
    <ligand>
        <name>substrate</name>
    </ligand>
</feature>
<dbReference type="EMBL" id="CP055153">
    <property type="protein sequence ID" value="QMU31246.1"/>
    <property type="molecule type" value="Genomic_DNA"/>
</dbReference>
<feature type="binding site" evidence="5">
    <location>
        <position position="190"/>
    </location>
    <ligand>
        <name>S-adenosyl-L-methionine</name>
        <dbReference type="ChEBI" id="CHEBI:59789"/>
    </ligand>
</feature>
<accession>A0A7L7LEG2</accession>
<dbReference type="InterPro" id="IPR040758">
    <property type="entry name" value="PrmC_N"/>
</dbReference>
<dbReference type="CDD" id="cd02440">
    <property type="entry name" value="AdoMet_MTases"/>
    <property type="match status" value="1"/>
</dbReference>
<dbReference type="NCBIfam" id="TIGR03534">
    <property type="entry name" value="RF_mod_PrmC"/>
    <property type="match status" value="1"/>
</dbReference>
<feature type="binding site" evidence="5">
    <location>
        <begin position="122"/>
        <end position="126"/>
    </location>
    <ligand>
        <name>S-adenosyl-L-methionine</name>
        <dbReference type="ChEBI" id="CHEBI:59789"/>
    </ligand>
</feature>
<dbReference type="GO" id="GO:0003676">
    <property type="term" value="F:nucleic acid binding"/>
    <property type="evidence" value="ECO:0007669"/>
    <property type="project" value="InterPro"/>
</dbReference>
<keyword evidence="3 5" id="KW-0949">S-adenosyl-L-methionine</keyword>
<dbReference type="AlphaFoldDB" id="A0A7L7LEG2"/>
<comment type="function">
    <text evidence="5">Methylates the class 1 translation termination release factors RF1/PrfA and RF2/PrfB on the glutamine residue of the universally conserved GGQ motif.</text>
</comment>
<evidence type="ECO:0000256" key="2">
    <source>
        <dbReference type="ARBA" id="ARBA00022679"/>
    </source>
</evidence>
<dbReference type="EC" id="2.1.1.297" evidence="5"/>
<dbReference type="InterPro" id="IPR007848">
    <property type="entry name" value="Small_mtfrase_dom"/>
</dbReference>
<evidence type="ECO:0000256" key="5">
    <source>
        <dbReference type="HAMAP-Rule" id="MF_02126"/>
    </source>
</evidence>
<keyword evidence="2 5" id="KW-0808">Transferase</keyword>
<name>A0A7L7LEG2_9BACT</name>
<dbReference type="NCBIfam" id="TIGR00536">
    <property type="entry name" value="hemK_fam"/>
    <property type="match status" value="1"/>
</dbReference>
<dbReference type="Proteomes" id="UP000514509">
    <property type="component" value="Chromosome"/>
</dbReference>
<dbReference type="InterPro" id="IPR029063">
    <property type="entry name" value="SAM-dependent_MTases_sf"/>
</dbReference>
<dbReference type="PANTHER" id="PTHR18895">
    <property type="entry name" value="HEMK METHYLTRANSFERASE"/>
    <property type="match status" value="1"/>
</dbReference>
<keyword evidence="9" id="KW-1185">Reference proteome</keyword>
<keyword evidence="1 5" id="KW-0489">Methyltransferase</keyword>
<gene>
    <name evidence="5 8" type="primary">prmC</name>
    <name evidence="8" type="ORF">HUW48_25875</name>
</gene>
<dbReference type="Pfam" id="PF17827">
    <property type="entry name" value="PrmC_N"/>
    <property type="match status" value="1"/>
</dbReference>
<dbReference type="GO" id="GO:0032259">
    <property type="term" value="P:methylation"/>
    <property type="evidence" value="ECO:0007669"/>
    <property type="project" value="UniProtKB-KW"/>
</dbReference>
<comment type="similarity">
    <text evidence="5">Belongs to the protein N5-glutamine methyltransferase family. PrmC subfamily.</text>
</comment>
<proteinExistence type="inferred from homology"/>
<dbReference type="PROSITE" id="PS00092">
    <property type="entry name" value="N6_MTASE"/>
    <property type="match status" value="1"/>
</dbReference>
<dbReference type="GO" id="GO:0102559">
    <property type="term" value="F:peptide chain release factor N(5)-glutamine methyltransferase activity"/>
    <property type="evidence" value="ECO:0007669"/>
    <property type="project" value="UniProtKB-EC"/>
</dbReference>
<sequence>MKNLQDLLQHLTRELTLVYDLTEANSIAWLLVEHELGWNRTQISLRKQEPIRPEIWQKFTPYLKRLQNHEPLQYITGRAYFYDLELQVTPDVLIPRPETEELVQLIIQENKSFAKLQILDVGTGSGCIAIALNKNLPQATVYGMDVSEPALAVARHNAEQYQLPIHWLQHDIFKSPLPVPAQSLQVLVSNPPYVLESEKDQMRRNVLDFEPHLALFVPDTDALIYYQRIAEVAKQLLLPAGKLYFEINEKYAVALERMLQEYHFQNIRTHTDLFGKDRFVSAQYSGVN</sequence>
<evidence type="ECO:0000256" key="4">
    <source>
        <dbReference type="ARBA" id="ARBA00048391"/>
    </source>
</evidence>
<dbReference type="SUPFAM" id="SSF53335">
    <property type="entry name" value="S-adenosyl-L-methionine-dependent methyltransferases"/>
    <property type="match status" value="1"/>
</dbReference>
<feature type="domain" description="Release factor glutamine methyltransferase N-terminal" evidence="7">
    <location>
        <begin position="6"/>
        <end position="77"/>
    </location>
</feature>
<reference evidence="8 9" key="1">
    <citation type="submission" date="2020-06" db="EMBL/GenBank/DDBJ databases">
        <authorList>
            <person name="Hwang Y.J."/>
        </authorList>
    </citation>
    <scope>NUCLEOTIDE SEQUENCE [LARGE SCALE GENOMIC DNA]</scope>
    <source>
        <strain evidence="8 9">KUDC8001</strain>
    </source>
</reference>
<dbReference type="Gene3D" id="3.40.50.150">
    <property type="entry name" value="Vaccinia Virus protein VP39"/>
    <property type="match status" value="1"/>
</dbReference>
<comment type="catalytic activity">
    <reaction evidence="4 5">
        <text>L-glutaminyl-[peptide chain release factor] + S-adenosyl-L-methionine = N(5)-methyl-L-glutaminyl-[peptide chain release factor] + S-adenosyl-L-homocysteine + H(+)</text>
        <dbReference type="Rhea" id="RHEA:42896"/>
        <dbReference type="Rhea" id="RHEA-COMP:10271"/>
        <dbReference type="Rhea" id="RHEA-COMP:10272"/>
        <dbReference type="ChEBI" id="CHEBI:15378"/>
        <dbReference type="ChEBI" id="CHEBI:30011"/>
        <dbReference type="ChEBI" id="CHEBI:57856"/>
        <dbReference type="ChEBI" id="CHEBI:59789"/>
        <dbReference type="ChEBI" id="CHEBI:61891"/>
        <dbReference type="EC" id="2.1.1.297"/>
    </reaction>
</comment>
<dbReference type="InterPro" id="IPR004556">
    <property type="entry name" value="HemK-like"/>
</dbReference>